<sequence>MRKLLFRRGFTDKLYYYNFRAVWLFVIFCYLLTALSGEKNLNISDLSIVSVGIPAAFAELGVHTGFIIWKAKTENCRKHKDQSKVKELEEIEL</sequence>
<keyword evidence="1" id="KW-0472">Membrane</keyword>
<evidence type="ECO:0000256" key="1">
    <source>
        <dbReference type="SAM" id="Phobius"/>
    </source>
</evidence>
<proteinExistence type="predicted"/>
<feature type="transmembrane region" description="Helical" evidence="1">
    <location>
        <begin position="49"/>
        <end position="69"/>
    </location>
</feature>
<name>A0A8S5MSC9_9CAUD</name>
<keyword evidence="1" id="KW-0812">Transmembrane</keyword>
<accession>A0A8S5MSC9</accession>
<reference evidence="2" key="1">
    <citation type="journal article" date="2021" name="Proc. Natl. Acad. Sci. U.S.A.">
        <title>A Catalog of Tens of Thousands of Viruses from Human Metagenomes Reveals Hidden Associations with Chronic Diseases.</title>
        <authorList>
            <person name="Tisza M.J."/>
            <person name="Buck C.B."/>
        </authorList>
    </citation>
    <scope>NUCLEOTIDE SEQUENCE</scope>
    <source>
        <strain evidence="2">CtD6g5</strain>
    </source>
</reference>
<organism evidence="2">
    <name type="scientific">Siphoviridae sp. ctD6g5</name>
    <dbReference type="NCBI Taxonomy" id="2826196"/>
    <lineage>
        <taxon>Viruses</taxon>
        <taxon>Duplodnaviria</taxon>
        <taxon>Heunggongvirae</taxon>
        <taxon>Uroviricota</taxon>
        <taxon>Caudoviricetes</taxon>
    </lineage>
</organism>
<dbReference type="EMBL" id="BK014970">
    <property type="protein sequence ID" value="DAD84975.1"/>
    <property type="molecule type" value="Genomic_DNA"/>
</dbReference>
<evidence type="ECO:0000313" key="2">
    <source>
        <dbReference type="EMBL" id="DAD84975.1"/>
    </source>
</evidence>
<keyword evidence="1" id="KW-1133">Transmembrane helix</keyword>
<feature type="transmembrane region" description="Helical" evidence="1">
    <location>
        <begin position="21"/>
        <end position="37"/>
    </location>
</feature>
<protein>
    <submittedName>
        <fullName evidence="2">Uncharacterized protein</fullName>
    </submittedName>
</protein>